<dbReference type="Gene3D" id="1.10.3210.10">
    <property type="entry name" value="Hypothetical protein af1432"/>
    <property type="match status" value="1"/>
</dbReference>
<dbReference type="AlphaFoldDB" id="G0UUH5"/>
<reference evidence="13" key="1">
    <citation type="journal article" date="2012" name="Proc. Natl. Acad. Sci. U.S.A.">
        <title>Antigenic diversity is generated by distinct evolutionary mechanisms in African trypanosome species.</title>
        <authorList>
            <person name="Jackson A.P."/>
            <person name="Berry A."/>
            <person name="Aslett M."/>
            <person name="Allison H.C."/>
            <person name="Burton P."/>
            <person name="Vavrova-Anderson J."/>
            <person name="Brown R."/>
            <person name="Browne H."/>
            <person name="Corton N."/>
            <person name="Hauser H."/>
            <person name="Gamble J."/>
            <person name="Gilderthorp R."/>
            <person name="Marcello L."/>
            <person name="McQuillan J."/>
            <person name="Otto T.D."/>
            <person name="Quail M.A."/>
            <person name="Sanders M.J."/>
            <person name="van Tonder A."/>
            <person name="Ginger M.L."/>
            <person name="Field M.C."/>
            <person name="Barry J.D."/>
            <person name="Hertz-Fowler C."/>
            <person name="Berriman M."/>
        </authorList>
    </citation>
    <scope>NUCLEOTIDE SEQUENCE</scope>
    <source>
        <strain evidence="13">IL3000</strain>
    </source>
</reference>
<dbReference type="PANTHER" id="PTHR11845">
    <property type="entry name" value="5'-DEOXYNUCLEOTIDASE HDDC2"/>
    <property type="match status" value="1"/>
</dbReference>
<evidence type="ECO:0000256" key="2">
    <source>
        <dbReference type="ARBA" id="ARBA00001936"/>
    </source>
</evidence>
<dbReference type="GO" id="GO:0005737">
    <property type="term" value="C:cytoplasm"/>
    <property type="evidence" value="ECO:0007669"/>
    <property type="project" value="TreeGrafter"/>
</dbReference>
<dbReference type="InterPro" id="IPR039356">
    <property type="entry name" value="YfbR/HDDC2"/>
</dbReference>
<evidence type="ECO:0000256" key="6">
    <source>
        <dbReference type="ARBA" id="ARBA00009999"/>
    </source>
</evidence>
<dbReference type="SMART" id="SM00471">
    <property type="entry name" value="HDc"/>
    <property type="match status" value="1"/>
</dbReference>
<evidence type="ECO:0000256" key="5">
    <source>
        <dbReference type="ARBA" id="ARBA00004074"/>
    </source>
</evidence>
<dbReference type="GO" id="GO:0046872">
    <property type="term" value="F:metal ion binding"/>
    <property type="evidence" value="ECO:0007669"/>
    <property type="project" value="UniProtKB-KW"/>
</dbReference>
<evidence type="ECO:0000256" key="1">
    <source>
        <dbReference type="ARBA" id="ARBA00001638"/>
    </source>
</evidence>
<evidence type="ECO:0000256" key="7">
    <source>
        <dbReference type="ARBA" id="ARBA00011738"/>
    </source>
</evidence>
<proteinExistence type="inferred from homology"/>
<comment type="similarity">
    <text evidence="6">Belongs to the HDDC2 family.</text>
</comment>
<evidence type="ECO:0000256" key="4">
    <source>
        <dbReference type="ARBA" id="ARBA00001946"/>
    </source>
</evidence>
<keyword evidence="10" id="KW-0378">Hydrolase</keyword>
<keyword evidence="9" id="KW-0479">Metal-binding</keyword>
<evidence type="ECO:0000256" key="9">
    <source>
        <dbReference type="ARBA" id="ARBA00022723"/>
    </source>
</evidence>
<comment type="cofactor">
    <cofactor evidence="4">
        <name>Mg(2+)</name>
        <dbReference type="ChEBI" id="CHEBI:18420"/>
    </cofactor>
</comment>
<name>G0UUH5_TRYCI</name>
<accession>G0UUH5</accession>
<dbReference type="FunFam" id="1.10.3210.10:FF:000011">
    <property type="entry name" value="HD domain-containing protein 2"/>
    <property type="match status" value="1"/>
</dbReference>
<evidence type="ECO:0000259" key="12">
    <source>
        <dbReference type="SMART" id="SM00471"/>
    </source>
</evidence>
<dbReference type="VEuPathDB" id="TriTrypDB:TcIL3000_9_4390"/>
<evidence type="ECO:0000256" key="3">
    <source>
        <dbReference type="ARBA" id="ARBA00001941"/>
    </source>
</evidence>
<evidence type="ECO:0000256" key="10">
    <source>
        <dbReference type="ARBA" id="ARBA00022801"/>
    </source>
</evidence>
<dbReference type="SUPFAM" id="SSF109604">
    <property type="entry name" value="HD-domain/PDEase-like"/>
    <property type="match status" value="1"/>
</dbReference>
<dbReference type="Pfam" id="PF13023">
    <property type="entry name" value="HD_3"/>
    <property type="match status" value="1"/>
</dbReference>
<dbReference type="EMBL" id="HE575322">
    <property type="protein sequence ID" value="CCC93039.1"/>
    <property type="molecule type" value="Genomic_DNA"/>
</dbReference>
<gene>
    <name evidence="13" type="ORF">TCIL3000_9_4390</name>
</gene>
<protein>
    <recommendedName>
        <fullName evidence="8">5'-deoxynucleotidase</fullName>
        <ecNumber evidence="8">3.1.3.89</ecNumber>
    </recommendedName>
</protein>
<evidence type="ECO:0000313" key="13">
    <source>
        <dbReference type="EMBL" id="CCC93039.1"/>
    </source>
</evidence>
<dbReference type="GO" id="GO:0009159">
    <property type="term" value="P:deoxyribonucleoside monophosphate catabolic process"/>
    <property type="evidence" value="ECO:0007669"/>
    <property type="project" value="UniProtKB-ARBA"/>
</dbReference>
<dbReference type="PANTHER" id="PTHR11845:SF13">
    <property type="entry name" value="5'-DEOXYNUCLEOTIDASE HDDC2"/>
    <property type="match status" value="1"/>
</dbReference>
<comment type="function">
    <text evidence="5">Catalyzes the dephosphorylation of the nucleoside 5'-monophosphates deoxyadenosine monophosphate (dAMP), deoxycytidine monophosphate (dCMP), deoxyguanosine monophosphate (dGMP) and deoxythymidine monophosphate (dTMP).</text>
</comment>
<comment type="cofactor">
    <cofactor evidence="3">
        <name>Co(2+)</name>
        <dbReference type="ChEBI" id="CHEBI:48828"/>
    </cofactor>
</comment>
<comment type="catalytic activity">
    <reaction evidence="1">
        <text>a 2'-deoxyribonucleoside 5'-phosphate + H2O = a 2'-deoxyribonucleoside + phosphate</text>
        <dbReference type="Rhea" id="RHEA:36167"/>
        <dbReference type="ChEBI" id="CHEBI:15377"/>
        <dbReference type="ChEBI" id="CHEBI:18274"/>
        <dbReference type="ChEBI" id="CHEBI:43474"/>
        <dbReference type="ChEBI" id="CHEBI:65317"/>
        <dbReference type="EC" id="3.1.3.89"/>
    </reaction>
</comment>
<organism evidence="13">
    <name type="scientific">Trypanosoma congolense (strain IL3000)</name>
    <dbReference type="NCBI Taxonomy" id="1068625"/>
    <lineage>
        <taxon>Eukaryota</taxon>
        <taxon>Discoba</taxon>
        <taxon>Euglenozoa</taxon>
        <taxon>Kinetoplastea</taxon>
        <taxon>Metakinetoplastina</taxon>
        <taxon>Trypanosomatida</taxon>
        <taxon>Trypanosomatidae</taxon>
        <taxon>Trypanosoma</taxon>
        <taxon>Nannomonas</taxon>
    </lineage>
</organism>
<dbReference type="EC" id="3.1.3.89" evidence="8"/>
<keyword evidence="11" id="KW-0460">Magnesium</keyword>
<dbReference type="InterPro" id="IPR006674">
    <property type="entry name" value="HD_domain"/>
</dbReference>
<dbReference type="InterPro" id="IPR003607">
    <property type="entry name" value="HD/PDEase_dom"/>
</dbReference>
<comment type="subunit">
    <text evidence="7">Homodimer.</text>
</comment>
<dbReference type="GO" id="GO:0002953">
    <property type="term" value="F:5'-deoxynucleotidase activity"/>
    <property type="evidence" value="ECO:0007669"/>
    <property type="project" value="UniProtKB-EC"/>
</dbReference>
<sequence>MEKTVEFLHTIGNLKGVRRTGWVETGVLQPESVSDHMYRVALMCMMCPDSSLNKDRLIRMALCHDVGESIIGDISPKMGVPKEEKYRMEREAVTFLSGLLQRESPLSGELQELWEEYEAQDSPEARFLRDMDLLEMVSQAHSYEQVNPELNFDSFFVSGEQIKHPWARGIYETLVSTRSVGAKTAV</sequence>
<comment type="cofactor">
    <cofactor evidence="2">
        <name>Mn(2+)</name>
        <dbReference type="ChEBI" id="CHEBI:29035"/>
    </cofactor>
</comment>
<evidence type="ECO:0000256" key="11">
    <source>
        <dbReference type="ARBA" id="ARBA00022842"/>
    </source>
</evidence>
<evidence type="ECO:0000256" key="8">
    <source>
        <dbReference type="ARBA" id="ARBA00012964"/>
    </source>
</evidence>
<feature type="domain" description="HD/PDEase" evidence="12">
    <location>
        <begin position="29"/>
        <end position="146"/>
    </location>
</feature>